<keyword evidence="1" id="KW-0472">Membrane</keyword>
<keyword evidence="1" id="KW-0812">Transmembrane</keyword>
<evidence type="ECO:0000313" key="2">
    <source>
        <dbReference type="EMBL" id="KYK60295.1"/>
    </source>
</evidence>
<protein>
    <recommendedName>
        <fullName evidence="4">Transmembrane protein</fullName>
    </recommendedName>
</protein>
<dbReference type="AlphaFoldDB" id="A0A151GT62"/>
<evidence type="ECO:0008006" key="4">
    <source>
        <dbReference type="Google" id="ProtNLM"/>
    </source>
</evidence>
<reference evidence="2 3" key="1">
    <citation type="journal article" date="2016" name="Sci. Rep.">
        <title>Insights into Adaptations to a Near-Obligate Nematode Endoparasitic Lifestyle from the Finished Genome of Drechmeria coniospora.</title>
        <authorList>
            <person name="Zhang L."/>
            <person name="Zhou Z."/>
            <person name="Guo Q."/>
            <person name="Fokkens L."/>
            <person name="Miskei M."/>
            <person name="Pocsi I."/>
            <person name="Zhang W."/>
            <person name="Chen M."/>
            <person name="Wang L."/>
            <person name="Sun Y."/>
            <person name="Donzelli B.G."/>
            <person name="Gibson D.M."/>
            <person name="Nelson D.R."/>
            <person name="Luo J.G."/>
            <person name="Rep M."/>
            <person name="Liu H."/>
            <person name="Yang S."/>
            <person name="Wang J."/>
            <person name="Krasnoff S.B."/>
            <person name="Xu Y."/>
            <person name="Molnar I."/>
            <person name="Lin M."/>
        </authorList>
    </citation>
    <scope>NUCLEOTIDE SEQUENCE [LARGE SCALE GENOMIC DNA]</scope>
    <source>
        <strain evidence="2 3">ARSEF 6962</strain>
    </source>
</reference>
<feature type="transmembrane region" description="Helical" evidence="1">
    <location>
        <begin position="139"/>
        <end position="160"/>
    </location>
</feature>
<dbReference type="Proteomes" id="UP000076580">
    <property type="component" value="Chromosome 01"/>
</dbReference>
<keyword evidence="3" id="KW-1185">Reference proteome</keyword>
<dbReference type="GeneID" id="63714075"/>
<evidence type="ECO:0000313" key="3">
    <source>
        <dbReference type="Proteomes" id="UP000076580"/>
    </source>
</evidence>
<dbReference type="RefSeq" id="XP_040659647.1">
    <property type="nucleotide sequence ID" value="XM_040798764.1"/>
</dbReference>
<accession>A0A151GT62</accession>
<dbReference type="InParanoid" id="A0A151GT62"/>
<keyword evidence="1" id="KW-1133">Transmembrane helix</keyword>
<dbReference type="EMBL" id="LAYC01000001">
    <property type="protein sequence ID" value="KYK60295.1"/>
    <property type="molecule type" value="Genomic_DNA"/>
</dbReference>
<comment type="caution">
    <text evidence="2">The sequence shown here is derived from an EMBL/GenBank/DDBJ whole genome shotgun (WGS) entry which is preliminary data.</text>
</comment>
<proteinExistence type="predicted"/>
<sequence>MERSSDFLTLNPASGNIRPANDFRLPRREGDMAFVGCHGRSKLSSSPRLPRVCMAPAQNSARHIEIRLSRVLEKEPAGGVLVVVAPLSLPASSLLSLSCPSLLSLSPLSSFFSPLSSLLSLLSSLLSSLSSPFSLLPSLLFTALLCSLLVTFALLCSPLLSSHFIFLHVAHASID</sequence>
<gene>
    <name evidence="2" type="ORF">DCS_01432</name>
</gene>
<name>A0A151GT62_DRECN</name>
<evidence type="ECO:0000256" key="1">
    <source>
        <dbReference type="SAM" id="Phobius"/>
    </source>
</evidence>
<organism evidence="2 3">
    <name type="scientific">Drechmeria coniospora</name>
    <name type="common">Nematophagous fungus</name>
    <name type="synonym">Meria coniospora</name>
    <dbReference type="NCBI Taxonomy" id="98403"/>
    <lineage>
        <taxon>Eukaryota</taxon>
        <taxon>Fungi</taxon>
        <taxon>Dikarya</taxon>
        <taxon>Ascomycota</taxon>
        <taxon>Pezizomycotina</taxon>
        <taxon>Sordariomycetes</taxon>
        <taxon>Hypocreomycetidae</taxon>
        <taxon>Hypocreales</taxon>
        <taxon>Ophiocordycipitaceae</taxon>
        <taxon>Drechmeria</taxon>
    </lineage>
</organism>